<dbReference type="InterPro" id="IPR049207">
    <property type="entry name" value="DUF4246_N"/>
</dbReference>
<evidence type="ECO:0000313" key="4">
    <source>
        <dbReference type="Proteomes" id="UP000284706"/>
    </source>
</evidence>
<dbReference type="Pfam" id="PF21666">
    <property type="entry name" value="DUF4246_N"/>
    <property type="match status" value="1"/>
</dbReference>
<feature type="domain" description="DUF4246" evidence="2">
    <location>
        <begin position="34"/>
        <end position="112"/>
    </location>
</feature>
<organism evidence="3 4">
    <name type="scientific">Gymnopilus dilepis</name>
    <dbReference type="NCBI Taxonomy" id="231916"/>
    <lineage>
        <taxon>Eukaryota</taxon>
        <taxon>Fungi</taxon>
        <taxon>Dikarya</taxon>
        <taxon>Basidiomycota</taxon>
        <taxon>Agaricomycotina</taxon>
        <taxon>Agaricomycetes</taxon>
        <taxon>Agaricomycetidae</taxon>
        <taxon>Agaricales</taxon>
        <taxon>Agaricineae</taxon>
        <taxon>Hymenogastraceae</taxon>
        <taxon>Gymnopilus</taxon>
    </lineage>
</organism>
<comment type="caution">
    <text evidence="3">The sequence shown here is derived from an EMBL/GenBank/DDBJ whole genome shotgun (WGS) entry which is preliminary data.</text>
</comment>
<accession>A0A409X4P1</accession>
<protein>
    <recommendedName>
        <fullName evidence="2">DUF4246 domain-containing protein</fullName>
    </recommendedName>
</protein>
<dbReference type="OrthoDB" id="415532at2759"/>
<evidence type="ECO:0000259" key="2">
    <source>
        <dbReference type="Pfam" id="PF21666"/>
    </source>
</evidence>
<reference evidence="3 4" key="1">
    <citation type="journal article" date="2018" name="Evol. Lett.">
        <title>Horizontal gene cluster transfer increased hallucinogenic mushroom diversity.</title>
        <authorList>
            <person name="Reynolds H.T."/>
            <person name="Vijayakumar V."/>
            <person name="Gluck-Thaler E."/>
            <person name="Korotkin H.B."/>
            <person name="Matheny P.B."/>
            <person name="Slot J.C."/>
        </authorList>
    </citation>
    <scope>NUCLEOTIDE SEQUENCE [LARGE SCALE GENOMIC DNA]</scope>
    <source>
        <strain evidence="3 4">SRW20</strain>
    </source>
</reference>
<evidence type="ECO:0000256" key="1">
    <source>
        <dbReference type="SAM" id="MobiDB-lite"/>
    </source>
</evidence>
<evidence type="ECO:0000313" key="3">
    <source>
        <dbReference type="EMBL" id="PPQ85700.1"/>
    </source>
</evidence>
<sequence length="126" mass="14450">MATRGLTFPPSPHAVYTLWSATPIAQPEDGKTVLPGFGRPMNYTPQEGDRDYIRKRFPSALSQVDMDCWRTVMPMTTLRELSMLHLMNSITDEPEWYTKINNPEMVQKWRDEALASGQDITQSMLD</sequence>
<gene>
    <name evidence="3" type="ORF">CVT26_005856</name>
</gene>
<dbReference type="InParanoid" id="A0A409X4P1"/>
<name>A0A409X4P1_9AGAR</name>
<feature type="region of interest" description="Disordered" evidence="1">
    <location>
        <begin position="30"/>
        <end position="49"/>
    </location>
</feature>
<feature type="non-terminal residue" evidence="3">
    <location>
        <position position="126"/>
    </location>
</feature>
<dbReference type="EMBL" id="NHYE01004240">
    <property type="protein sequence ID" value="PPQ85700.1"/>
    <property type="molecule type" value="Genomic_DNA"/>
</dbReference>
<dbReference type="AlphaFoldDB" id="A0A409X4P1"/>
<keyword evidence="4" id="KW-1185">Reference proteome</keyword>
<proteinExistence type="predicted"/>
<dbReference type="STRING" id="231916.A0A409X4P1"/>
<dbReference type="Proteomes" id="UP000284706">
    <property type="component" value="Unassembled WGS sequence"/>
</dbReference>